<dbReference type="GO" id="GO:0009295">
    <property type="term" value="C:nucleoid"/>
    <property type="evidence" value="ECO:0007669"/>
    <property type="project" value="UniProtKB-SubCell"/>
</dbReference>
<dbReference type="SUPFAM" id="SSF110849">
    <property type="entry name" value="ParB/Sulfiredoxin"/>
    <property type="match status" value="1"/>
</dbReference>
<dbReference type="Gene3D" id="1.10.10.2830">
    <property type="match status" value="1"/>
</dbReference>
<comment type="similarity">
    <text evidence="2">Belongs to the ParB family.</text>
</comment>
<dbReference type="Pfam" id="PF17762">
    <property type="entry name" value="HTH_ParB"/>
    <property type="match status" value="1"/>
</dbReference>
<dbReference type="InterPro" id="IPR057240">
    <property type="entry name" value="ParB_dimer_C"/>
</dbReference>
<dbReference type="AlphaFoldDB" id="A0A069RQC1"/>
<dbReference type="Pfam" id="PF23552">
    <property type="entry name" value="ParB_C"/>
    <property type="match status" value="1"/>
</dbReference>
<dbReference type="EMBL" id="JJMM01000004">
    <property type="protein sequence ID" value="KDR96372.1"/>
    <property type="molecule type" value="Genomic_DNA"/>
</dbReference>
<dbReference type="InterPro" id="IPR004437">
    <property type="entry name" value="ParB/RepB/Spo0J"/>
</dbReference>
<evidence type="ECO:0000313" key="6">
    <source>
        <dbReference type="EMBL" id="KDR96372.1"/>
    </source>
</evidence>
<keyword evidence="4" id="KW-0238">DNA-binding</keyword>
<comment type="caution">
    <text evidence="6">The sequence shown here is derived from an EMBL/GenBank/DDBJ whole genome shotgun (WGS) entry which is preliminary data.</text>
</comment>
<dbReference type="RefSeq" id="WP_038262268.1">
    <property type="nucleotide sequence ID" value="NZ_FSRH01000013.1"/>
</dbReference>
<dbReference type="SMART" id="SM00470">
    <property type="entry name" value="ParB"/>
    <property type="match status" value="1"/>
</dbReference>
<feature type="domain" description="ParB-like N-terminal" evidence="5">
    <location>
        <begin position="7"/>
        <end position="97"/>
    </location>
</feature>
<dbReference type="FunFam" id="3.90.1530.30:FF:000001">
    <property type="entry name" value="Chromosome partitioning protein ParB"/>
    <property type="match status" value="1"/>
</dbReference>
<evidence type="ECO:0000256" key="4">
    <source>
        <dbReference type="ARBA" id="ARBA00023125"/>
    </source>
</evidence>
<organism evidence="6 7">
    <name type="scientific">Peptoclostridium litorale DSM 5388</name>
    <dbReference type="NCBI Taxonomy" id="1121324"/>
    <lineage>
        <taxon>Bacteria</taxon>
        <taxon>Bacillati</taxon>
        <taxon>Bacillota</taxon>
        <taxon>Clostridia</taxon>
        <taxon>Peptostreptococcales</taxon>
        <taxon>Peptoclostridiaceae</taxon>
        <taxon>Peptoclostridium</taxon>
    </lineage>
</organism>
<evidence type="ECO:0000259" key="5">
    <source>
        <dbReference type="SMART" id="SM00470"/>
    </source>
</evidence>
<dbReference type="InterPro" id="IPR003115">
    <property type="entry name" value="ParB_N"/>
</dbReference>
<dbReference type="PANTHER" id="PTHR33375">
    <property type="entry name" value="CHROMOSOME-PARTITIONING PROTEIN PARB-RELATED"/>
    <property type="match status" value="1"/>
</dbReference>
<keyword evidence="3" id="KW-0159">Chromosome partition</keyword>
<dbReference type="PANTHER" id="PTHR33375:SF1">
    <property type="entry name" value="CHROMOSOME-PARTITIONING PROTEIN PARB-RELATED"/>
    <property type="match status" value="1"/>
</dbReference>
<dbReference type="Proteomes" id="UP000027946">
    <property type="component" value="Unassembled WGS sequence"/>
</dbReference>
<dbReference type="InterPro" id="IPR036086">
    <property type="entry name" value="ParB/Sulfiredoxin_sf"/>
</dbReference>
<dbReference type="GO" id="GO:0007059">
    <property type="term" value="P:chromosome segregation"/>
    <property type="evidence" value="ECO:0007669"/>
    <property type="project" value="UniProtKB-KW"/>
</dbReference>
<dbReference type="eggNOG" id="COG1475">
    <property type="taxonomic scope" value="Bacteria"/>
</dbReference>
<accession>A0A069RQC1</accession>
<dbReference type="GO" id="GO:0045881">
    <property type="term" value="P:positive regulation of sporulation resulting in formation of a cellular spore"/>
    <property type="evidence" value="ECO:0007669"/>
    <property type="project" value="TreeGrafter"/>
</dbReference>
<dbReference type="STRING" id="1121324.CLIT_4c02100"/>
<evidence type="ECO:0000256" key="2">
    <source>
        <dbReference type="ARBA" id="ARBA00006295"/>
    </source>
</evidence>
<protein>
    <submittedName>
        <fullName evidence="6">Nucleoid occlusion protein Noc</fullName>
    </submittedName>
</protein>
<gene>
    <name evidence="6" type="primary">noc1</name>
    <name evidence="6" type="ORF">CLIT_4c02100</name>
</gene>
<dbReference type="InterPro" id="IPR041468">
    <property type="entry name" value="HTH_ParB/Spo0J"/>
</dbReference>
<evidence type="ECO:0000256" key="1">
    <source>
        <dbReference type="ARBA" id="ARBA00004453"/>
    </source>
</evidence>
<dbReference type="GO" id="GO:0005694">
    <property type="term" value="C:chromosome"/>
    <property type="evidence" value="ECO:0007669"/>
    <property type="project" value="TreeGrafter"/>
</dbReference>
<reference evidence="6 7" key="1">
    <citation type="submission" date="2014-03" db="EMBL/GenBank/DDBJ databases">
        <title>Genome sequence of Clostridium litorale W6, DSM 5388.</title>
        <authorList>
            <person name="Poehlein A."/>
            <person name="Jagirdar A."/>
            <person name="Khonsari B."/>
            <person name="Chibani C.M."/>
            <person name="Gutierrez Gutierrez D.A."/>
            <person name="Davydova E."/>
            <person name="Alghaithi H.S."/>
            <person name="Nair K.P."/>
            <person name="Dhamotharan K."/>
            <person name="Chandran L."/>
            <person name="G W."/>
            <person name="Daniel R."/>
        </authorList>
    </citation>
    <scope>NUCLEOTIDE SEQUENCE [LARGE SCALE GENOMIC DNA]</scope>
    <source>
        <strain evidence="6 7">W6</strain>
    </source>
</reference>
<dbReference type="FunFam" id="1.10.10.2830:FF:000001">
    <property type="entry name" value="Chromosome partitioning protein ParB"/>
    <property type="match status" value="1"/>
</dbReference>
<proteinExistence type="inferred from homology"/>
<dbReference type="SUPFAM" id="SSF109709">
    <property type="entry name" value="KorB DNA-binding domain-like"/>
    <property type="match status" value="1"/>
</dbReference>
<dbReference type="CDD" id="cd16393">
    <property type="entry name" value="SPO0J_N"/>
    <property type="match status" value="1"/>
</dbReference>
<dbReference type="NCBIfam" id="TIGR00180">
    <property type="entry name" value="parB_part"/>
    <property type="match status" value="1"/>
</dbReference>
<name>A0A069RQC1_PEPLI</name>
<dbReference type="InterPro" id="IPR050336">
    <property type="entry name" value="Chromosome_partition/occlusion"/>
</dbReference>
<dbReference type="GO" id="GO:0003677">
    <property type="term" value="F:DNA binding"/>
    <property type="evidence" value="ECO:0007669"/>
    <property type="project" value="UniProtKB-KW"/>
</dbReference>
<dbReference type="Gene3D" id="3.90.1530.30">
    <property type="match status" value="1"/>
</dbReference>
<dbReference type="OrthoDB" id="9802051at2"/>
<dbReference type="Pfam" id="PF02195">
    <property type="entry name" value="ParB_N"/>
    <property type="match status" value="1"/>
</dbReference>
<evidence type="ECO:0000256" key="3">
    <source>
        <dbReference type="ARBA" id="ARBA00022829"/>
    </source>
</evidence>
<sequence length="263" mass="29672">MGQKEITWIPVKDICTNNSQPRKIFDEKKLEDLSNSIRIHGIIQPIVVQKKMDRFMIVAGERRYRASVIAGLENIPCVVWDGKSSKGIMEVALIENIQRENLNPIEEAIAYRELCEKYGLTQENIAASVGKSRPYIANMIRLLNLSDQVVLFLREGKISAGHGKALLKIKNANEQRKLANRIAEEGLSVRVTEEIIKGNMSKKEKDGGKAKAIDPFIRNIQENLINMLGTKVSIKNGIKKGKIEIEYYSEEELEHIVNTIMSG</sequence>
<evidence type="ECO:0000313" key="7">
    <source>
        <dbReference type="Proteomes" id="UP000027946"/>
    </source>
</evidence>
<keyword evidence="7" id="KW-1185">Reference proteome</keyword>
<comment type="subcellular location">
    <subcellularLocation>
        <location evidence="1">Cytoplasm</location>
        <location evidence="1">Nucleoid</location>
    </subcellularLocation>
</comment>